<evidence type="ECO:0000256" key="9">
    <source>
        <dbReference type="ARBA" id="ARBA00093632"/>
    </source>
</evidence>
<comment type="subcellular location">
    <subcellularLocation>
        <location evidence="1">Golgi apparatus membrane</location>
        <topology evidence="1">Multi-pass membrane protein</topology>
    </subcellularLocation>
</comment>
<proteinExistence type="inferred from homology"/>
<dbReference type="AlphaFoldDB" id="A0AAN8HJ38"/>
<sequence>MLQGPYSSLDRDRPLIRVPFTSFAVATVLLPLTGLIACLFTSILYHYEDATYTHCKVSNYLPSISSAISRVPERYIWRSCIGLHSAPRFLVSAAYFSFYRGRFSSRPLEQLLSVLNLICSLTENTGLLLLTYVSSTETYNVHKYGFAVFMGSSLLHMLITCRLWMVIRRHYVHSEEKTSCVWKLRLFLFNVCCFLSAAYFFRRHNQHCEAGVYTLFSLFEYLVVFSNMAFHMTAFWDFGSKEVIVAAPPEDKRETGGGGRGLSSSCNRSSSEESQLIMEAATNRRESYFNFVKKEHLKLDDLKFCGGEQPVMRVYETHLYKQEVMYAVLVHSPANQEQFSEYPLLTDDPDAVCCYRDGRFTWRPEAMCGTHSYQLVRNPETQKMEAQPYTPRRPGFGPEFYVWDNVGIALHVEEKLLEFGPDRLREKLKFCKGGAGSCSSVEFEDFPSAEATVRRLWPDDPSPLQRDEDPSPLQRDEDPSPLQRDEDPSPLQRDEDPSPLQRDEDPSPLQRDEDPSPLERDEYPSPLERDEDPSPLQSDEDPSPLQRDEDPSPLQRDEDPSPLQRDEDPSPLQRDEDPSPLQRDEDPSPLQRDEDPSPLQRDEDPSPLQRDEDPSPLERDEDPSPLERDEDPSPLQRDEDPSPLERDEYPSPLERDEDPSPLQSDEDPSPLQRDEDPSPLQRDEDPSPLQRDEDPSPCREMKTPPPCRAMKTPPPCREMKTPPPCRAMKTPPPWRTFKSMTIIRLDKRVLPSLN</sequence>
<dbReference type="PANTHER" id="PTHR12892:SF11">
    <property type="entry name" value="POST-GPI ATTACHMENT TO PROTEINS FACTOR 2"/>
    <property type="match status" value="1"/>
</dbReference>
<feature type="transmembrane region" description="Helical" evidence="12">
    <location>
        <begin position="20"/>
        <end position="45"/>
    </location>
</feature>
<feature type="compositionally biased region" description="Acidic residues" evidence="11">
    <location>
        <begin position="529"/>
        <end position="542"/>
    </location>
</feature>
<keyword evidence="4 12" id="KW-0812">Transmembrane</keyword>
<feature type="transmembrane region" description="Helical" evidence="12">
    <location>
        <begin position="184"/>
        <end position="201"/>
    </location>
</feature>
<dbReference type="InterPro" id="IPR039545">
    <property type="entry name" value="PGAP2"/>
</dbReference>
<gene>
    <name evidence="14" type="ORF">CgunFtcFv8_002435</name>
</gene>
<feature type="compositionally biased region" description="Basic and acidic residues" evidence="11">
    <location>
        <begin position="465"/>
        <end position="523"/>
    </location>
</feature>
<dbReference type="InterPro" id="IPR019402">
    <property type="entry name" value="CWH43_N"/>
</dbReference>
<feature type="compositionally biased region" description="Pro residues" evidence="11">
    <location>
        <begin position="703"/>
        <end position="734"/>
    </location>
</feature>
<evidence type="ECO:0000256" key="2">
    <source>
        <dbReference type="ARBA" id="ARBA00007414"/>
    </source>
</evidence>
<evidence type="ECO:0000256" key="5">
    <source>
        <dbReference type="ARBA" id="ARBA00022989"/>
    </source>
</evidence>
<keyword evidence="15" id="KW-1185">Reference proteome</keyword>
<reference evidence="14 15" key="1">
    <citation type="journal article" date="2023" name="Mol. Biol. Evol.">
        <title>Genomics of Secondarily Temperate Adaptation in the Only Non-Antarctic Icefish.</title>
        <authorList>
            <person name="Rivera-Colon A.G."/>
            <person name="Rayamajhi N."/>
            <person name="Minhas B.F."/>
            <person name="Madrigal G."/>
            <person name="Bilyk K.T."/>
            <person name="Yoon V."/>
            <person name="Hune M."/>
            <person name="Gregory S."/>
            <person name="Cheng C.H.C."/>
            <person name="Catchen J.M."/>
        </authorList>
    </citation>
    <scope>NUCLEOTIDE SEQUENCE [LARGE SCALE GENOMIC DNA]</scope>
    <source>
        <tissue evidence="14">White muscle</tissue>
    </source>
</reference>
<dbReference type="PANTHER" id="PTHR12892">
    <property type="entry name" value="FGF RECEPTOR ACTIVATING PROTEIN 1"/>
    <property type="match status" value="1"/>
</dbReference>
<evidence type="ECO:0000256" key="1">
    <source>
        <dbReference type="ARBA" id="ARBA00004653"/>
    </source>
</evidence>
<feature type="compositionally biased region" description="Acidic residues" evidence="11">
    <location>
        <begin position="655"/>
        <end position="668"/>
    </location>
</feature>
<evidence type="ECO:0000256" key="4">
    <source>
        <dbReference type="ARBA" id="ARBA00022692"/>
    </source>
</evidence>
<feature type="compositionally biased region" description="Basic and acidic residues" evidence="11">
    <location>
        <begin position="672"/>
        <end position="702"/>
    </location>
</feature>
<evidence type="ECO:0000259" key="13">
    <source>
        <dbReference type="Pfam" id="PF10277"/>
    </source>
</evidence>
<dbReference type="Pfam" id="PF10277">
    <property type="entry name" value="Frag1"/>
    <property type="match status" value="1"/>
</dbReference>
<accession>A0AAN8HJ38</accession>
<evidence type="ECO:0000256" key="11">
    <source>
        <dbReference type="SAM" id="MobiDB-lite"/>
    </source>
</evidence>
<keyword evidence="7 12" id="KW-0472">Membrane</keyword>
<keyword evidence="5 12" id="KW-1133">Transmembrane helix</keyword>
<comment type="caution">
    <text evidence="14">The sequence shown here is derived from an EMBL/GenBank/DDBJ whole genome shotgun (WGS) entry which is preliminary data.</text>
</comment>
<keyword evidence="3" id="KW-0337">GPI-anchor biosynthesis</keyword>
<keyword evidence="6" id="KW-0333">Golgi apparatus</keyword>
<evidence type="ECO:0000256" key="10">
    <source>
        <dbReference type="ARBA" id="ARBA00093676"/>
    </source>
</evidence>
<evidence type="ECO:0000256" key="3">
    <source>
        <dbReference type="ARBA" id="ARBA00022502"/>
    </source>
</evidence>
<feature type="region of interest" description="Disordered" evidence="11">
    <location>
        <begin position="452"/>
        <end position="739"/>
    </location>
</feature>
<feature type="transmembrane region" description="Helical" evidence="12">
    <location>
        <begin position="144"/>
        <end position="164"/>
    </location>
</feature>
<evidence type="ECO:0000313" key="14">
    <source>
        <dbReference type="EMBL" id="KAK5917601.1"/>
    </source>
</evidence>
<dbReference type="Proteomes" id="UP001331515">
    <property type="component" value="Unassembled WGS sequence"/>
</dbReference>
<evidence type="ECO:0000256" key="12">
    <source>
        <dbReference type="SAM" id="Phobius"/>
    </source>
</evidence>
<feature type="compositionally biased region" description="Basic and acidic residues" evidence="11">
    <location>
        <begin position="546"/>
        <end position="618"/>
    </location>
</feature>
<evidence type="ECO:0000256" key="8">
    <source>
        <dbReference type="ARBA" id="ARBA00093421"/>
    </source>
</evidence>
<dbReference type="GO" id="GO:0000139">
    <property type="term" value="C:Golgi membrane"/>
    <property type="evidence" value="ECO:0007669"/>
    <property type="project" value="UniProtKB-SubCell"/>
</dbReference>
<evidence type="ECO:0000313" key="15">
    <source>
        <dbReference type="Proteomes" id="UP001331515"/>
    </source>
</evidence>
<dbReference type="EMBL" id="JAURVH010001525">
    <property type="protein sequence ID" value="KAK5917601.1"/>
    <property type="molecule type" value="Genomic_DNA"/>
</dbReference>
<feature type="domain" description="CWH43-like N-terminal" evidence="13">
    <location>
        <begin position="20"/>
        <end position="240"/>
    </location>
</feature>
<comment type="function">
    <text evidence="8">Involved in the fatty acid remodeling steps of GPI-anchor maturation where the unsaturated acyl chain at sn-2 of inositol phosphate is replaced by a saturated stearoyl chain. May catalyze the second step of the fatty acid remodeling, by reacylating a lyso-GPI intermediate at sn-2 of inositol phosphate by a saturated chain. The fatty acid remodeling steps is critical for the integration of GPI-APs into lipid rafts.</text>
</comment>
<evidence type="ECO:0000256" key="6">
    <source>
        <dbReference type="ARBA" id="ARBA00023034"/>
    </source>
</evidence>
<feature type="region of interest" description="Disordered" evidence="11">
    <location>
        <begin position="249"/>
        <end position="270"/>
    </location>
</feature>
<evidence type="ECO:0000256" key="7">
    <source>
        <dbReference type="ARBA" id="ARBA00023136"/>
    </source>
</evidence>
<name>A0AAN8HJ38_CHAGU</name>
<dbReference type="GO" id="GO:0006506">
    <property type="term" value="P:GPI anchor biosynthetic process"/>
    <property type="evidence" value="ECO:0007669"/>
    <property type="project" value="UniProtKB-KW"/>
</dbReference>
<organism evidence="14 15">
    <name type="scientific">Champsocephalus gunnari</name>
    <name type="common">Mackerel icefish</name>
    <dbReference type="NCBI Taxonomy" id="52237"/>
    <lineage>
        <taxon>Eukaryota</taxon>
        <taxon>Metazoa</taxon>
        <taxon>Chordata</taxon>
        <taxon>Craniata</taxon>
        <taxon>Vertebrata</taxon>
        <taxon>Euteleostomi</taxon>
        <taxon>Actinopterygii</taxon>
        <taxon>Neopterygii</taxon>
        <taxon>Teleostei</taxon>
        <taxon>Neoteleostei</taxon>
        <taxon>Acanthomorphata</taxon>
        <taxon>Eupercaria</taxon>
        <taxon>Perciformes</taxon>
        <taxon>Notothenioidei</taxon>
        <taxon>Channichthyidae</taxon>
        <taxon>Champsocephalus</taxon>
    </lineage>
</organism>
<dbReference type="GO" id="GO:0005789">
    <property type="term" value="C:endoplasmic reticulum membrane"/>
    <property type="evidence" value="ECO:0007669"/>
    <property type="project" value="TreeGrafter"/>
</dbReference>
<feature type="compositionally biased region" description="Basic and acidic residues" evidence="11">
    <location>
        <begin position="636"/>
        <end position="649"/>
    </location>
</feature>
<feature type="compositionally biased region" description="Acidic residues" evidence="11">
    <location>
        <begin position="619"/>
        <end position="632"/>
    </location>
</feature>
<comment type="similarity">
    <text evidence="2">Belongs to the PGAP2 family.</text>
</comment>
<protein>
    <recommendedName>
        <fullName evidence="9">Acyltransferase PGAP2</fullName>
    </recommendedName>
    <alternativeName>
        <fullName evidence="10">Post-GPI attachment to proteins factor 2</fullName>
    </alternativeName>
</protein>